<reference evidence="2" key="1">
    <citation type="journal article" date="2023" name="bioRxiv">
        <title>Improved chromosome-level genome assembly for marigold (Tagetes erecta).</title>
        <authorList>
            <person name="Jiang F."/>
            <person name="Yuan L."/>
            <person name="Wang S."/>
            <person name="Wang H."/>
            <person name="Xu D."/>
            <person name="Wang A."/>
            <person name="Fan W."/>
        </authorList>
    </citation>
    <scope>NUCLEOTIDE SEQUENCE</scope>
    <source>
        <strain evidence="2">WSJ</strain>
        <tissue evidence="2">Leaf</tissue>
    </source>
</reference>
<keyword evidence="3" id="KW-1185">Reference proteome</keyword>
<feature type="compositionally biased region" description="Basic and acidic residues" evidence="1">
    <location>
        <begin position="85"/>
        <end position="94"/>
    </location>
</feature>
<evidence type="ECO:0000256" key="1">
    <source>
        <dbReference type="SAM" id="MobiDB-lite"/>
    </source>
</evidence>
<sequence length="536" mass="61165">MGEEKMFRELREKIREDIQKRKKYVGPKAVPLEEEIDEIEAEIFKSKGKKKRKAADKSHNDSDTNVRIKKAKGKQPTASESMPETFKRKTEKRGGAGLDEDAIRGLNTSLANKLSLVKTKLMNVEERERHMESEMGDLRKIVLDQQVLIKKLLVELNEVKKEVKVGVPETKTKINEMVSIEKYPKLKEMVQTGTSRKGFAGFSGVGGSGTGKETEVTDDFCLDIDTDLGGEEVVADKEKGAEMKLMDEEVKDEQLVDYDSEPEFYETEEKEMVYLAQRSGVEGDVFELDKSNWFRKVEEPETVTPLFQNMDAPTSKDTNNKIFSWKFNLEMKKFMIKRRGGDISYVSNRKHFKTFPKWDLRHLAVLPLINAEQSDRAKLLEEEIQAGLKDNLKSFGYNKMERKRSKKDLDWVTGKGKIVLKLKLIKTTRETVVCVKDGTEWRLFDPMEVFGFSDDDLKILCENPIRVGAGAETKKEAALFERVANWARGIRPEVKQLAESVQKQVDLRGDVRELTDLLEGAKAGAEPEDPTREVPP</sequence>
<dbReference type="EMBL" id="JAUHHV010000004">
    <property type="protein sequence ID" value="KAK1428022.1"/>
    <property type="molecule type" value="Genomic_DNA"/>
</dbReference>
<evidence type="ECO:0000313" key="3">
    <source>
        <dbReference type="Proteomes" id="UP001229421"/>
    </source>
</evidence>
<organism evidence="2 3">
    <name type="scientific">Tagetes erecta</name>
    <name type="common">African marigold</name>
    <dbReference type="NCBI Taxonomy" id="13708"/>
    <lineage>
        <taxon>Eukaryota</taxon>
        <taxon>Viridiplantae</taxon>
        <taxon>Streptophyta</taxon>
        <taxon>Embryophyta</taxon>
        <taxon>Tracheophyta</taxon>
        <taxon>Spermatophyta</taxon>
        <taxon>Magnoliopsida</taxon>
        <taxon>eudicotyledons</taxon>
        <taxon>Gunneridae</taxon>
        <taxon>Pentapetalae</taxon>
        <taxon>asterids</taxon>
        <taxon>campanulids</taxon>
        <taxon>Asterales</taxon>
        <taxon>Asteraceae</taxon>
        <taxon>Asteroideae</taxon>
        <taxon>Heliantheae alliance</taxon>
        <taxon>Tageteae</taxon>
        <taxon>Tagetes</taxon>
    </lineage>
</organism>
<dbReference type="Proteomes" id="UP001229421">
    <property type="component" value="Unassembled WGS sequence"/>
</dbReference>
<feature type="compositionally biased region" description="Basic and acidic residues" evidence="1">
    <location>
        <begin position="55"/>
        <end position="66"/>
    </location>
</feature>
<name>A0AAD8KXB0_TARER</name>
<proteinExistence type="predicted"/>
<dbReference type="AlphaFoldDB" id="A0AAD8KXB0"/>
<evidence type="ECO:0000313" key="2">
    <source>
        <dbReference type="EMBL" id="KAK1428022.1"/>
    </source>
</evidence>
<comment type="caution">
    <text evidence="2">The sequence shown here is derived from an EMBL/GenBank/DDBJ whole genome shotgun (WGS) entry which is preliminary data.</text>
</comment>
<protein>
    <submittedName>
        <fullName evidence="2">Uncharacterized protein</fullName>
    </submittedName>
</protein>
<gene>
    <name evidence="2" type="ORF">QVD17_16847</name>
</gene>
<accession>A0AAD8KXB0</accession>
<feature type="region of interest" description="Disordered" evidence="1">
    <location>
        <begin position="43"/>
        <end position="99"/>
    </location>
</feature>